<reference evidence="2" key="1">
    <citation type="submission" date="2020-09" db="EMBL/GenBank/DDBJ databases">
        <title>A novel bacterium of genus Paenibacillus, isolated from South China Sea.</title>
        <authorList>
            <person name="Huang H."/>
            <person name="Mo K."/>
            <person name="Hu Y."/>
        </authorList>
    </citation>
    <scope>NUCLEOTIDE SEQUENCE</scope>
    <source>
        <strain evidence="2">IB182493</strain>
    </source>
</reference>
<dbReference type="AlphaFoldDB" id="A0A927CJS2"/>
<dbReference type="Gene3D" id="3.40.50.1000">
    <property type="entry name" value="HAD superfamily/HAD-like"/>
    <property type="match status" value="1"/>
</dbReference>
<evidence type="ECO:0000313" key="2">
    <source>
        <dbReference type="EMBL" id="MBD2869383.1"/>
    </source>
</evidence>
<proteinExistence type="predicted"/>
<dbReference type="RefSeq" id="WP_190861428.1">
    <property type="nucleotide sequence ID" value="NZ_JACXIY010000014.1"/>
</dbReference>
<dbReference type="Pfam" id="PF00702">
    <property type="entry name" value="Hydrolase"/>
    <property type="match status" value="1"/>
</dbReference>
<feature type="compositionally biased region" description="Basic and acidic residues" evidence="1">
    <location>
        <begin position="290"/>
        <end position="305"/>
    </location>
</feature>
<feature type="region of interest" description="Disordered" evidence="1">
    <location>
        <begin position="284"/>
        <end position="305"/>
    </location>
</feature>
<dbReference type="Proteomes" id="UP000632125">
    <property type="component" value="Unassembled WGS sequence"/>
</dbReference>
<sequence length="305" mass="35079">MHTRFGEDWLSAIKVIIFDMDGTLYQEDTFLDRYIRYMLEGTEHEREAEAAVKAGRAILSGEHAFRFGHFYHKEDGLALVRQDYGFIQGYTWDGTAIGERAGGYGPLTQQAEHLIHIGDPWGIASVIGHKYRLAGEKMQAAFERVREEMVLEPYQFAVSRSLFRAIGELRVEKRILMTNTYLASGIDFLNYMEIRDLFEEVYCGAQKPHGIRSCFGALLEQGYEAHEVLSIGDNPWNDLHPVKRLGGRTCFISPYHSSDGEDWDLRLTSLDELEELMRAVKQSISRRRRPDGEDRAEKYKQEIQG</sequence>
<keyword evidence="2" id="KW-0378">Hydrolase</keyword>
<dbReference type="InterPro" id="IPR023214">
    <property type="entry name" value="HAD_sf"/>
</dbReference>
<protein>
    <submittedName>
        <fullName evidence="2">HAD family hydrolase</fullName>
    </submittedName>
</protein>
<dbReference type="SUPFAM" id="SSF56784">
    <property type="entry name" value="HAD-like"/>
    <property type="match status" value="1"/>
</dbReference>
<keyword evidence="3" id="KW-1185">Reference proteome</keyword>
<organism evidence="2 3">
    <name type="scientific">Paenibacillus arenilitoris</name>
    <dbReference type="NCBI Taxonomy" id="2772299"/>
    <lineage>
        <taxon>Bacteria</taxon>
        <taxon>Bacillati</taxon>
        <taxon>Bacillota</taxon>
        <taxon>Bacilli</taxon>
        <taxon>Bacillales</taxon>
        <taxon>Paenibacillaceae</taxon>
        <taxon>Paenibacillus</taxon>
    </lineage>
</organism>
<accession>A0A927CJS2</accession>
<dbReference type="InterPro" id="IPR036412">
    <property type="entry name" value="HAD-like_sf"/>
</dbReference>
<gene>
    <name evidence="2" type="ORF">IDH41_12410</name>
</gene>
<evidence type="ECO:0000256" key="1">
    <source>
        <dbReference type="SAM" id="MobiDB-lite"/>
    </source>
</evidence>
<comment type="caution">
    <text evidence="2">The sequence shown here is derived from an EMBL/GenBank/DDBJ whole genome shotgun (WGS) entry which is preliminary data.</text>
</comment>
<dbReference type="EMBL" id="JACXIY010000014">
    <property type="protein sequence ID" value="MBD2869383.1"/>
    <property type="molecule type" value="Genomic_DNA"/>
</dbReference>
<dbReference type="GO" id="GO:0016787">
    <property type="term" value="F:hydrolase activity"/>
    <property type="evidence" value="ECO:0007669"/>
    <property type="project" value="UniProtKB-KW"/>
</dbReference>
<dbReference type="CDD" id="cd01427">
    <property type="entry name" value="HAD_like"/>
    <property type="match status" value="1"/>
</dbReference>
<name>A0A927CJS2_9BACL</name>
<evidence type="ECO:0000313" key="3">
    <source>
        <dbReference type="Proteomes" id="UP000632125"/>
    </source>
</evidence>